<dbReference type="Proteomes" id="UP000022272">
    <property type="component" value="Unassembled WGS sequence"/>
</dbReference>
<dbReference type="AlphaFoldDB" id="A0A015Y6W3"/>
<reference evidence="1 2" key="1">
    <citation type="submission" date="2014-02" db="EMBL/GenBank/DDBJ databases">
        <authorList>
            <person name="Sears C."/>
            <person name="Carroll K."/>
            <person name="Sack B.R."/>
            <person name="Qadri F."/>
            <person name="Myers L.L."/>
            <person name="Chung G.-T."/>
            <person name="Escheverria P."/>
            <person name="Fraser C.M."/>
            <person name="Sadzewicz L."/>
            <person name="Shefchek K.A."/>
            <person name="Tallon L."/>
            <person name="Das S.P."/>
            <person name="Daugherty S."/>
            <person name="Mongodin E.F."/>
        </authorList>
    </citation>
    <scope>NUCLEOTIDE SEQUENCE [LARGE SCALE GENOMIC DNA]</scope>
    <source>
        <strain evidence="1 2">2-F-2 #4</strain>
    </source>
</reference>
<protein>
    <submittedName>
        <fullName evidence="1">Putative transmembrane protein</fullName>
    </submittedName>
</protein>
<evidence type="ECO:0000313" key="2">
    <source>
        <dbReference type="Proteomes" id="UP000022272"/>
    </source>
</evidence>
<sequence>MELNREEFLKGFTVYTDGKKKQALYLKLFFLSLTFIVLAVLYYAYSIVDTAMDKVIVVNTGGEMLPVESSEQETLYRELLKTHCYSVSYYVNSFDVNNIRSNQARAAFLVNQTDLNSIFGKYQYDKSYSDAINKGVVYRCYFDKLEQLEVIGNGSEYQVVFSSTLSITDNQSVLRFKVLSTGKAIRVKPRYPENPTGFYFTSYTQEYYPINEE</sequence>
<organism evidence="1 2">
    <name type="scientific">Bacteroides fragilis str. 2-F-2 #4</name>
    <dbReference type="NCBI Taxonomy" id="1339280"/>
    <lineage>
        <taxon>Bacteria</taxon>
        <taxon>Pseudomonadati</taxon>
        <taxon>Bacteroidota</taxon>
        <taxon>Bacteroidia</taxon>
        <taxon>Bacteroidales</taxon>
        <taxon>Bacteroidaceae</taxon>
        <taxon>Bacteroides</taxon>
    </lineage>
</organism>
<gene>
    <name evidence="1" type="ORF">M076_4701</name>
</gene>
<keyword evidence="1" id="KW-0812">Transmembrane</keyword>
<dbReference type="PATRIC" id="fig|1339280.3.peg.4488"/>
<dbReference type="EMBL" id="JGDM01000124">
    <property type="protein sequence ID" value="EXZ42160.1"/>
    <property type="molecule type" value="Genomic_DNA"/>
</dbReference>
<evidence type="ECO:0000313" key="1">
    <source>
        <dbReference type="EMBL" id="EXZ42160.1"/>
    </source>
</evidence>
<accession>A0A015Y6W3</accession>
<keyword evidence="1" id="KW-0472">Membrane</keyword>
<comment type="caution">
    <text evidence="1">The sequence shown here is derived from an EMBL/GenBank/DDBJ whole genome shotgun (WGS) entry which is preliminary data.</text>
</comment>
<name>A0A015Y6W3_BACFG</name>
<proteinExistence type="predicted"/>
<dbReference type="RefSeq" id="WP_032564542.1">
    <property type="nucleotide sequence ID" value="NZ_JGDM01000124.1"/>
</dbReference>